<dbReference type="EMBL" id="CM039432">
    <property type="protein sequence ID" value="KAI4331850.1"/>
    <property type="molecule type" value="Genomic_DNA"/>
</dbReference>
<name>A0ACB9NAY6_BAUVA</name>
<organism evidence="1 2">
    <name type="scientific">Bauhinia variegata</name>
    <name type="common">Purple orchid tree</name>
    <name type="synonym">Phanera variegata</name>
    <dbReference type="NCBI Taxonomy" id="167791"/>
    <lineage>
        <taxon>Eukaryota</taxon>
        <taxon>Viridiplantae</taxon>
        <taxon>Streptophyta</taxon>
        <taxon>Embryophyta</taxon>
        <taxon>Tracheophyta</taxon>
        <taxon>Spermatophyta</taxon>
        <taxon>Magnoliopsida</taxon>
        <taxon>eudicotyledons</taxon>
        <taxon>Gunneridae</taxon>
        <taxon>Pentapetalae</taxon>
        <taxon>rosids</taxon>
        <taxon>fabids</taxon>
        <taxon>Fabales</taxon>
        <taxon>Fabaceae</taxon>
        <taxon>Cercidoideae</taxon>
        <taxon>Cercideae</taxon>
        <taxon>Bauhiniinae</taxon>
        <taxon>Bauhinia</taxon>
    </lineage>
</organism>
<reference evidence="1 2" key="1">
    <citation type="journal article" date="2022" name="DNA Res.">
        <title>Chromosomal-level genome assembly of the orchid tree Bauhinia variegata (Leguminosae; Cercidoideae) supports the allotetraploid origin hypothesis of Bauhinia.</title>
        <authorList>
            <person name="Zhong Y."/>
            <person name="Chen Y."/>
            <person name="Zheng D."/>
            <person name="Pang J."/>
            <person name="Liu Y."/>
            <person name="Luo S."/>
            <person name="Meng S."/>
            <person name="Qian L."/>
            <person name="Wei D."/>
            <person name="Dai S."/>
            <person name="Zhou R."/>
        </authorList>
    </citation>
    <scope>NUCLEOTIDE SEQUENCE [LARGE SCALE GENOMIC DNA]</scope>
    <source>
        <strain evidence="1">BV-YZ2020</strain>
    </source>
</reference>
<keyword evidence="2" id="KW-1185">Reference proteome</keyword>
<evidence type="ECO:0000313" key="1">
    <source>
        <dbReference type="EMBL" id="KAI4331850.1"/>
    </source>
</evidence>
<dbReference type="Proteomes" id="UP000828941">
    <property type="component" value="Chromosome 7"/>
</dbReference>
<proteinExistence type="predicted"/>
<protein>
    <submittedName>
        <fullName evidence="1">Uncharacterized protein</fullName>
    </submittedName>
</protein>
<accession>A0ACB9NAY6</accession>
<evidence type="ECO:0000313" key="2">
    <source>
        <dbReference type="Proteomes" id="UP000828941"/>
    </source>
</evidence>
<sequence>MRQTGGNLQTWYNYKSLQGLRIRKSCLSLTSLPLGCFPVLKILNIYDCPNLKSISMLDDGSTQNLSCLETLDLSFCPNLESLPQGGLRTPNLSCLSISSCEKLVSCPQGGLPPNLRSLEIKISPMAIGEWGFQLLTFLSWCKISGDELVNALLNAPLLPTSLVSLTIYDVNNLEILDGSGIQHLSSLEELHMYKVKSLELLQVDRLPPSLKKLEIRSCPLLKFLGGRGIHHLSSFEEIHLYKCKSLESLPEDRLPPSLKRLSISYCPLLEESYHGQRRKYWSKIAHIPAIQINENVIISVIALYSGSVIIRLTSTPLKIF</sequence>
<gene>
    <name evidence="1" type="ORF">L6164_016804</name>
</gene>
<comment type="caution">
    <text evidence="1">The sequence shown here is derived from an EMBL/GenBank/DDBJ whole genome shotgun (WGS) entry which is preliminary data.</text>
</comment>